<dbReference type="EMBL" id="LDPH01000024">
    <property type="protein sequence ID" value="KLV23646.1"/>
    <property type="molecule type" value="Genomic_DNA"/>
</dbReference>
<dbReference type="PATRIC" id="fig|1397.4.peg.2556"/>
<accession>A0A0J1ICH3</accession>
<keyword evidence="4" id="KW-1185">Reference proteome</keyword>
<protein>
    <recommendedName>
        <fullName evidence="2">DUF4097 domain-containing protein</fullName>
    </recommendedName>
</protein>
<reference evidence="3 4" key="1">
    <citation type="submission" date="2015-05" db="EMBL/GenBank/DDBJ databases">
        <title>Whole genome sequence and identification of bacterial endophytes from Costus igneus.</title>
        <authorList>
            <person name="Lee Y.P."/>
            <person name="Gan H.M."/>
            <person name="Eng W."/>
            <person name="Wheatley M.S."/>
            <person name="Caraballo A."/>
            <person name="Polter S."/>
            <person name="Savka M.A."/>
            <person name="Hudson A.O."/>
        </authorList>
    </citation>
    <scope>NUCLEOTIDE SEQUENCE [LARGE SCALE GENOMIC DNA]</scope>
    <source>
        <strain evidence="3 4">RIT379</strain>
    </source>
</reference>
<keyword evidence="1" id="KW-0472">Membrane</keyword>
<dbReference type="InterPro" id="IPR025164">
    <property type="entry name" value="Toastrack_DUF4097"/>
</dbReference>
<name>A0A0J1ICH3_NIACI</name>
<dbReference type="GeneID" id="56351368"/>
<feature type="transmembrane region" description="Helical" evidence="1">
    <location>
        <begin position="7"/>
        <end position="26"/>
    </location>
</feature>
<evidence type="ECO:0000313" key="3">
    <source>
        <dbReference type="EMBL" id="KLV23646.1"/>
    </source>
</evidence>
<dbReference type="OrthoDB" id="2588856at2"/>
<feature type="domain" description="DUF4097" evidence="2">
    <location>
        <begin position="44"/>
        <end position="178"/>
    </location>
</feature>
<dbReference type="RefSeq" id="WP_047943854.1">
    <property type="nucleotide sequence ID" value="NZ_CP053989.1"/>
</dbReference>
<organism evidence="3 4">
    <name type="scientific">Niallia circulans</name>
    <name type="common">Bacillus circulans</name>
    <dbReference type="NCBI Taxonomy" id="1397"/>
    <lineage>
        <taxon>Bacteria</taxon>
        <taxon>Bacillati</taxon>
        <taxon>Bacillota</taxon>
        <taxon>Bacilli</taxon>
        <taxon>Bacillales</taxon>
        <taxon>Bacillaceae</taxon>
        <taxon>Niallia</taxon>
    </lineage>
</organism>
<evidence type="ECO:0000313" key="4">
    <source>
        <dbReference type="Proteomes" id="UP000036045"/>
    </source>
</evidence>
<dbReference type="AlphaFoldDB" id="A0A0J1ICH3"/>
<dbReference type="Pfam" id="PF13349">
    <property type="entry name" value="DUF4097"/>
    <property type="match status" value="1"/>
</dbReference>
<keyword evidence="1" id="KW-0812">Transmembrane</keyword>
<gene>
    <name evidence="3" type="ORF">ABW02_19165</name>
</gene>
<comment type="caution">
    <text evidence="3">The sequence shown here is derived from an EMBL/GenBank/DDBJ whole genome shotgun (WGS) entry which is preliminary data.</text>
</comment>
<sequence>MISLKKLMVTGLILVLIGGIGAFLTFRDNSIDIHEEKVFKENDITGIEVDSNNAGIEIIPTAEKETKVVLQGKGSSETKGSFTAKVVGEKLVVNWNEKQISFFQMNFIDESLTLKILVPVKEYKSLRINNDNGKIDLADLMVEQVQAESNNGRIHLQNIQSRSVEVNSDNGRVSLDHVSGSVKGETNNGRISMKTATLDQAIQLETDDGSIEIVTDKEPTNVTFDVQVDDGSINILDKYKGSTVIGNGENKVKLKTNNGKIRVGN</sequence>
<dbReference type="Proteomes" id="UP000036045">
    <property type="component" value="Unassembled WGS sequence"/>
</dbReference>
<evidence type="ECO:0000259" key="2">
    <source>
        <dbReference type="Pfam" id="PF13349"/>
    </source>
</evidence>
<proteinExistence type="predicted"/>
<keyword evidence="1" id="KW-1133">Transmembrane helix</keyword>
<evidence type="ECO:0000256" key="1">
    <source>
        <dbReference type="SAM" id="Phobius"/>
    </source>
</evidence>